<reference evidence="1" key="1">
    <citation type="submission" date="2023-06" db="EMBL/GenBank/DDBJ databases">
        <title>MT1 and MT2 Draft Genomes of Novel Species.</title>
        <authorList>
            <person name="Venkateswaran K."/>
        </authorList>
    </citation>
    <scope>NUCLEOTIDE SEQUENCE</scope>
    <source>
        <strain evidence="1">F6_8S_P_1B</strain>
    </source>
</reference>
<evidence type="ECO:0000313" key="2">
    <source>
        <dbReference type="Proteomes" id="UP001174208"/>
    </source>
</evidence>
<dbReference type="RefSeq" id="WP_301212349.1">
    <property type="nucleotide sequence ID" value="NZ_JAROCF010000001.1"/>
</dbReference>
<proteinExistence type="predicted"/>
<accession>A0ABT8KFK8</accession>
<gene>
    <name evidence="1" type="ORF">P5G50_17440</name>
</gene>
<dbReference type="Proteomes" id="UP001174208">
    <property type="component" value="Unassembled WGS sequence"/>
</dbReference>
<sequence length="325" mass="36881">MQYGKPHLTLDEQMAQLAARGLRIDDSPSARRVLETVGYYRFSAYAYPFRQPLAVGVVPETSVQFRADTFVEGAAFGWAQQLWGFDRALRLLILDAVETVEIALRAKVSFHLGHRDAFGHLSRASLDPAKCDRPDAEHPGSSSYDVWRDRFVQHQERAVSEDFIRHYVEKYDARLPVWVATEVMELGQLVRLFGFMTDGDQSLVSKDMAGVSGAVFARWLKVINYVRNLCAHHARLWNRRLTYKLGRIPENAPGLLHLNAIPNSRERIYAVCAVVCFLTDAIRAEDAWGRRLAALIDRFPGSLPVAPETDMGFPDGWRPLPLWSR</sequence>
<protein>
    <submittedName>
        <fullName evidence="1">Abi family protein</fullName>
    </submittedName>
</protein>
<name>A0ABT8KFK8_9MICO</name>
<dbReference type="Pfam" id="PF07751">
    <property type="entry name" value="Abi_2"/>
    <property type="match status" value="1"/>
</dbReference>
<dbReference type="InterPro" id="IPR011664">
    <property type="entry name" value="Abi_system_AbiD/AbiF-like"/>
</dbReference>
<comment type="caution">
    <text evidence="1">The sequence shown here is derived from an EMBL/GenBank/DDBJ whole genome shotgun (WGS) entry which is preliminary data.</text>
</comment>
<evidence type="ECO:0000313" key="1">
    <source>
        <dbReference type="EMBL" id="MDN4616236.1"/>
    </source>
</evidence>
<keyword evidence="2" id="KW-1185">Reference proteome</keyword>
<dbReference type="EMBL" id="JAROCF010000001">
    <property type="protein sequence ID" value="MDN4616236.1"/>
    <property type="molecule type" value="Genomic_DNA"/>
</dbReference>
<organism evidence="1 2">
    <name type="scientific">Leifsonia williamsii</name>
    <dbReference type="NCBI Taxonomy" id="3035919"/>
    <lineage>
        <taxon>Bacteria</taxon>
        <taxon>Bacillati</taxon>
        <taxon>Actinomycetota</taxon>
        <taxon>Actinomycetes</taxon>
        <taxon>Micrococcales</taxon>
        <taxon>Microbacteriaceae</taxon>
        <taxon>Leifsonia</taxon>
    </lineage>
</organism>